<protein>
    <submittedName>
        <fullName evidence="1">Uncharacterized protein</fullName>
    </submittedName>
</protein>
<reference evidence="1" key="1">
    <citation type="journal article" date="2017" name="Science">
        <title>Giant viruses with an expanded complement of translation system components.</title>
        <authorList>
            <person name="Schulz F."/>
            <person name="Yutin N."/>
            <person name="Ivanova N.N."/>
            <person name="Ortega D.R."/>
            <person name="Lee T.K."/>
            <person name="Vierheilig J."/>
            <person name="Daims H."/>
            <person name="Horn M."/>
            <person name="Wagner M."/>
            <person name="Jensen G.J."/>
            <person name="Kyrpides N.C."/>
            <person name="Koonin E.V."/>
            <person name="Woyke T."/>
        </authorList>
    </citation>
    <scope>NUCLEOTIDE SEQUENCE</scope>
    <source>
        <strain evidence="1">ILV1</strain>
    </source>
</reference>
<name>A0A1V0SE94_9VIRU</name>
<sequence>MANKNMKRITVVLIDINLIDSGSEKYIDVYYKFTRENKTLFIPKECKRIIFGNVTFEYLNQYKEFIENIVIGDNSIYFFLLALYDFPIKKNNYLEILGSDDIMYYFHFKSNIKGLSLGDRSAASASGSDLEEAAPFGGDGDNIICDTIMTVGIKNKNFAEPKVSYNYINSPIEKIWSFLYE</sequence>
<dbReference type="EMBL" id="KY684094">
    <property type="protein sequence ID" value="ARF10045.1"/>
    <property type="molecule type" value="Genomic_DNA"/>
</dbReference>
<organism evidence="1">
    <name type="scientific">Indivirus ILV1</name>
    <dbReference type="NCBI Taxonomy" id="1977633"/>
    <lineage>
        <taxon>Viruses</taxon>
        <taxon>Varidnaviria</taxon>
        <taxon>Bamfordvirae</taxon>
        <taxon>Nucleocytoviricota</taxon>
        <taxon>Megaviricetes</taxon>
        <taxon>Imitervirales</taxon>
        <taxon>Mimiviridae</taxon>
        <taxon>Klosneuvirinae</taxon>
        <taxon>Indivirus</taxon>
    </lineage>
</organism>
<gene>
    <name evidence="1" type="ORF">Indivirus_10_5</name>
</gene>
<evidence type="ECO:0000313" key="1">
    <source>
        <dbReference type="EMBL" id="ARF10045.1"/>
    </source>
</evidence>
<proteinExistence type="predicted"/>
<accession>A0A1V0SE94</accession>